<evidence type="ECO:0000256" key="9">
    <source>
        <dbReference type="RuleBase" id="RU000461"/>
    </source>
</evidence>
<evidence type="ECO:0008006" key="13">
    <source>
        <dbReference type="Google" id="ProtNLM"/>
    </source>
</evidence>
<feature type="transmembrane region" description="Helical" evidence="10">
    <location>
        <begin position="12"/>
        <end position="34"/>
    </location>
</feature>
<organism evidence="11 12">
    <name type="scientific">Cercospora zeae-maydis SCOH1-5</name>
    <dbReference type="NCBI Taxonomy" id="717836"/>
    <lineage>
        <taxon>Eukaryota</taxon>
        <taxon>Fungi</taxon>
        <taxon>Dikarya</taxon>
        <taxon>Ascomycota</taxon>
        <taxon>Pezizomycotina</taxon>
        <taxon>Dothideomycetes</taxon>
        <taxon>Dothideomycetidae</taxon>
        <taxon>Mycosphaerellales</taxon>
        <taxon>Mycosphaerellaceae</taxon>
        <taxon>Cercospora</taxon>
    </lineage>
</organism>
<evidence type="ECO:0000256" key="6">
    <source>
        <dbReference type="ARBA" id="ARBA00023004"/>
    </source>
</evidence>
<evidence type="ECO:0000256" key="7">
    <source>
        <dbReference type="ARBA" id="ARBA00023033"/>
    </source>
</evidence>
<comment type="similarity">
    <text evidence="2 9">Belongs to the cytochrome P450 family.</text>
</comment>
<evidence type="ECO:0000256" key="5">
    <source>
        <dbReference type="ARBA" id="ARBA00023002"/>
    </source>
</evidence>
<keyword evidence="4 8" id="KW-0479">Metal-binding</keyword>
<feature type="binding site" description="axial binding residue" evidence="8">
    <location>
        <position position="458"/>
    </location>
    <ligand>
        <name>heme</name>
        <dbReference type="ChEBI" id="CHEBI:30413"/>
    </ligand>
    <ligandPart>
        <name>Fe</name>
        <dbReference type="ChEBI" id="CHEBI:18248"/>
    </ligandPart>
</feature>
<evidence type="ECO:0000256" key="8">
    <source>
        <dbReference type="PIRSR" id="PIRSR602403-1"/>
    </source>
</evidence>
<dbReference type="AlphaFoldDB" id="A0A6A6FVR5"/>
<dbReference type="Proteomes" id="UP000799539">
    <property type="component" value="Unassembled WGS sequence"/>
</dbReference>
<dbReference type="GO" id="GO:0004497">
    <property type="term" value="F:monooxygenase activity"/>
    <property type="evidence" value="ECO:0007669"/>
    <property type="project" value="UniProtKB-KW"/>
</dbReference>
<dbReference type="GO" id="GO:0020037">
    <property type="term" value="F:heme binding"/>
    <property type="evidence" value="ECO:0007669"/>
    <property type="project" value="InterPro"/>
</dbReference>
<keyword evidence="12" id="KW-1185">Reference proteome</keyword>
<dbReference type="PANTHER" id="PTHR46206">
    <property type="entry name" value="CYTOCHROME P450"/>
    <property type="match status" value="1"/>
</dbReference>
<dbReference type="PRINTS" id="PR00465">
    <property type="entry name" value="EP450IV"/>
</dbReference>
<keyword evidence="6 8" id="KW-0408">Iron</keyword>
<dbReference type="CDD" id="cd11041">
    <property type="entry name" value="CYP503A1-like"/>
    <property type="match status" value="1"/>
</dbReference>
<dbReference type="PROSITE" id="PS00086">
    <property type="entry name" value="CYTOCHROME_P450"/>
    <property type="match status" value="1"/>
</dbReference>
<keyword evidence="7 9" id="KW-0503">Monooxygenase</keyword>
<evidence type="ECO:0000256" key="10">
    <source>
        <dbReference type="SAM" id="Phobius"/>
    </source>
</evidence>
<name>A0A6A6FVR5_9PEZI</name>
<sequence length="523" mass="59024">MALMDQIVQQTGSTSTILSTLIGAFFLGAIYWVLTGGQQPVAGIPVIGTHKNEKSWLPWQSESSDFRSDARRIFKHGEQVKGGIFQVKAGSGYKVVLPNRFAHELRNHPDLAFDQAVANDFHANLPGYEGFREATRRDGLLVDVVRIKLTQVLGLLTTDLVEEADHAVRLWLGHKEDWTNTLLRPGVLDVISRVSARIFGGKDLARDEQWLEIAKNYTISSFQAAFKLHRWPKMLRPTINLFFDDNATNARKYLADARRLVTPQVEKRLQARDDAIANGASAKTLPDVLSWTLDVANGRPIRFADMQLSLSTAAIHTTSELTMRVMKMLCEHSEAVEPLREEIISVLKQDGWVKTSLYKMKLLDSFIRECQRFSPMAIASMNRLATKPVTLSNGTVIPAGSQLIVLDGTQKPEYYSSPEKFDAWRYLEMRQRPGHENKHQFVSTGPENMGFGHGQHACPGRFFAANEIKIIVCFLLIQYDWRFEPGTSPLPDHLFEHLNNTHAETVVQFRSREAEIDMLNPTA</sequence>
<keyword evidence="10" id="KW-0812">Transmembrane</keyword>
<accession>A0A6A6FVR5</accession>
<protein>
    <recommendedName>
        <fullName evidence="13">Cytochrome P450 monooxygenase</fullName>
    </recommendedName>
</protein>
<dbReference type="Gene3D" id="1.10.630.10">
    <property type="entry name" value="Cytochrome P450"/>
    <property type="match status" value="1"/>
</dbReference>
<dbReference type="OrthoDB" id="1844152at2759"/>
<keyword evidence="3 8" id="KW-0349">Heme</keyword>
<gene>
    <name evidence="11" type="ORF">CERZMDRAFT_104216</name>
</gene>
<reference evidence="11" key="1">
    <citation type="journal article" date="2020" name="Stud. Mycol.">
        <title>101 Dothideomycetes genomes: a test case for predicting lifestyles and emergence of pathogens.</title>
        <authorList>
            <person name="Haridas S."/>
            <person name="Albert R."/>
            <person name="Binder M."/>
            <person name="Bloem J."/>
            <person name="Labutti K."/>
            <person name="Salamov A."/>
            <person name="Andreopoulos B."/>
            <person name="Baker S."/>
            <person name="Barry K."/>
            <person name="Bills G."/>
            <person name="Bluhm B."/>
            <person name="Cannon C."/>
            <person name="Castanera R."/>
            <person name="Culley D."/>
            <person name="Daum C."/>
            <person name="Ezra D."/>
            <person name="Gonzalez J."/>
            <person name="Henrissat B."/>
            <person name="Kuo A."/>
            <person name="Liang C."/>
            <person name="Lipzen A."/>
            <person name="Lutzoni F."/>
            <person name="Magnuson J."/>
            <person name="Mondo S."/>
            <person name="Nolan M."/>
            <person name="Ohm R."/>
            <person name="Pangilinan J."/>
            <person name="Park H.-J."/>
            <person name="Ramirez L."/>
            <person name="Alfaro M."/>
            <person name="Sun H."/>
            <person name="Tritt A."/>
            <person name="Yoshinaga Y."/>
            <person name="Zwiers L.-H."/>
            <person name="Turgeon B."/>
            <person name="Goodwin S."/>
            <person name="Spatafora J."/>
            <person name="Crous P."/>
            <person name="Grigoriev I."/>
        </authorList>
    </citation>
    <scope>NUCLEOTIDE SEQUENCE</scope>
    <source>
        <strain evidence="11">SCOH1-5</strain>
    </source>
</reference>
<evidence type="ECO:0000256" key="3">
    <source>
        <dbReference type="ARBA" id="ARBA00022617"/>
    </source>
</evidence>
<evidence type="ECO:0000256" key="2">
    <source>
        <dbReference type="ARBA" id="ARBA00010617"/>
    </source>
</evidence>
<evidence type="ECO:0000313" key="12">
    <source>
        <dbReference type="Proteomes" id="UP000799539"/>
    </source>
</evidence>
<keyword evidence="10" id="KW-0472">Membrane</keyword>
<dbReference type="GO" id="GO:0005506">
    <property type="term" value="F:iron ion binding"/>
    <property type="evidence" value="ECO:0007669"/>
    <property type="project" value="InterPro"/>
</dbReference>
<dbReference type="InterPro" id="IPR002403">
    <property type="entry name" value="Cyt_P450_E_grp-IV"/>
</dbReference>
<evidence type="ECO:0000313" key="11">
    <source>
        <dbReference type="EMBL" id="KAF2217527.1"/>
    </source>
</evidence>
<keyword evidence="10" id="KW-1133">Transmembrane helix</keyword>
<dbReference type="PANTHER" id="PTHR46206:SF2">
    <property type="entry name" value="CYTOCHROME P450 MONOOXYGENASE AUSG-RELATED"/>
    <property type="match status" value="1"/>
</dbReference>
<evidence type="ECO:0000256" key="4">
    <source>
        <dbReference type="ARBA" id="ARBA00022723"/>
    </source>
</evidence>
<dbReference type="EMBL" id="ML992662">
    <property type="protein sequence ID" value="KAF2217527.1"/>
    <property type="molecule type" value="Genomic_DNA"/>
</dbReference>
<dbReference type="Pfam" id="PF00067">
    <property type="entry name" value="p450"/>
    <property type="match status" value="1"/>
</dbReference>
<dbReference type="InterPro" id="IPR017972">
    <property type="entry name" value="Cyt_P450_CS"/>
</dbReference>
<proteinExistence type="inferred from homology"/>
<dbReference type="GO" id="GO:0016705">
    <property type="term" value="F:oxidoreductase activity, acting on paired donors, with incorporation or reduction of molecular oxygen"/>
    <property type="evidence" value="ECO:0007669"/>
    <property type="project" value="InterPro"/>
</dbReference>
<dbReference type="InterPro" id="IPR036396">
    <property type="entry name" value="Cyt_P450_sf"/>
</dbReference>
<keyword evidence="5 9" id="KW-0560">Oxidoreductase</keyword>
<dbReference type="InterPro" id="IPR001128">
    <property type="entry name" value="Cyt_P450"/>
</dbReference>
<evidence type="ECO:0000256" key="1">
    <source>
        <dbReference type="ARBA" id="ARBA00001971"/>
    </source>
</evidence>
<dbReference type="SUPFAM" id="SSF48264">
    <property type="entry name" value="Cytochrome P450"/>
    <property type="match status" value="1"/>
</dbReference>
<comment type="cofactor">
    <cofactor evidence="1 8">
        <name>heme</name>
        <dbReference type="ChEBI" id="CHEBI:30413"/>
    </cofactor>
</comment>